<dbReference type="Proteomes" id="UP001239795">
    <property type="component" value="Unassembled WGS sequence"/>
</dbReference>
<evidence type="ECO:0000256" key="1">
    <source>
        <dbReference type="SAM" id="Phobius"/>
    </source>
</evidence>
<keyword evidence="1" id="KW-0812">Transmembrane</keyword>
<sequence>MGLFFQSHLFFILFPISFLCFFHDFFLKLGALSVEAPLQKHGTVILARPLALGSRGCRGRSLLFSRSLTLHDTIVVYISPFSPSSAV</sequence>
<dbReference type="AlphaFoldDB" id="A0AAI9XVA7"/>
<organism evidence="2 3">
    <name type="scientific">Colletotrichum melonis</name>
    <dbReference type="NCBI Taxonomy" id="1209925"/>
    <lineage>
        <taxon>Eukaryota</taxon>
        <taxon>Fungi</taxon>
        <taxon>Dikarya</taxon>
        <taxon>Ascomycota</taxon>
        <taxon>Pezizomycotina</taxon>
        <taxon>Sordariomycetes</taxon>
        <taxon>Hypocreomycetidae</taxon>
        <taxon>Glomerellales</taxon>
        <taxon>Glomerellaceae</taxon>
        <taxon>Colletotrichum</taxon>
        <taxon>Colletotrichum acutatum species complex</taxon>
    </lineage>
</organism>
<keyword evidence="3" id="KW-1185">Reference proteome</keyword>
<name>A0AAI9XVA7_9PEZI</name>
<evidence type="ECO:0000313" key="3">
    <source>
        <dbReference type="Proteomes" id="UP001239795"/>
    </source>
</evidence>
<proteinExistence type="predicted"/>
<feature type="transmembrane region" description="Helical" evidence="1">
    <location>
        <begin position="6"/>
        <end position="27"/>
    </location>
</feature>
<gene>
    <name evidence="2" type="ORF">CMEL01_13086</name>
</gene>
<dbReference type="EMBL" id="MLGG01000006">
    <property type="protein sequence ID" value="KAK1464325.1"/>
    <property type="molecule type" value="Genomic_DNA"/>
</dbReference>
<protein>
    <submittedName>
        <fullName evidence="2">Uncharacterized protein</fullName>
    </submittedName>
</protein>
<keyword evidence="1" id="KW-1133">Transmembrane helix</keyword>
<reference evidence="2 3" key="1">
    <citation type="submission" date="2016-10" db="EMBL/GenBank/DDBJ databases">
        <title>The genome sequence of Colletotrichum fioriniae PJ7.</title>
        <authorList>
            <person name="Baroncelli R."/>
        </authorList>
    </citation>
    <scope>NUCLEOTIDE SEQUENCE [LARGE SCALE GENOMIC DNA]</scope>
    <source>
        <strain evidence="2">Col 31</strain>
    </source>
</reference>
<comment type="caution">
    <text evidence="2">The sequence shown here is derived from an EMBL/GenBank/DDBJ whole genome shotgun (WGS) entry which is preliminary data.</text>
</comment>
<evidence type="ECO:0000313" key="2">
    <source>
        <dbReference type="EMBL" id="KAK1464325.1"/>
    </source>
</evidence>
<accession>A0AAI9XVA7</accession>
<keyword evidence="1" id="KW-0472">Membrane</keyword>